<dbReference type="AlphaFoldDB" id="A0AAW0GQ48"/>
<name>A0AAW0GQ48_9APHY</name>
<comment type="caution">
    <text evidence="1">The sequence shown here is derived from an EMBL/GenBank/DDBJ whole genome shotgun (WGS) entry which is preliminary data.</text>
</comment>
<organism evidence="1 2">
    <name type="scientific">Cerrena zonata</name>
    <dbReference type="NCBI Taxonomy" id="2478898"/>
    <lineage>
        <taxon>Eukaryota</taxon>
        <taxon>Fungi</taxon>
        <taxon>Dikarya</taxon>
        <taxon>Basidiomycota</taxon>
        <taxon>Agaricomycotina</taxon>
        <taxon>Agaricomycetes</taxon>
        <taxon>Polyporales</taxon>
        <taxon>Cerrenaceae</taxon>
        <taxon>Cerrena</taxon>
    </lineage>
</organism>
<evidence type="ECO:0008006" key="3">
    <source>
        <dbReference type="Google" id="ProtNLM"/>
    </source>
</evidence>
<dbReference type="EMBL" id="JASBNA010000004">
    <property type="protein sequence ID" value="KAK7692358.1"/>
    <property type="molecule type" value="Genomic_DNA"/>
</dbReference>
<protein>
    <recommendedName>
        <fullName evidence="3">BTB domain-containing protein</fullName>
    </recommendedName>
</protein>
<proteinExistence type="predicted"/>
<dbReference type="Proteomes" id="UP001385951">
    <property type="component" value="Unassembled WGS sequence"/>
</dbReference>
<gene>
    <name evidence="1" type="ORF">QCA50_003983</name>
</gene>
<evidence type="ECO:0000313" key="1">
    <source>
        <dbReference type="EMBL" id="KAK7692358.1"/>
    </source>
</evidence>
<accession>A0AAW0GQ48</accession>
<reference evidence="1 2" key="1">
    <citation type="submission" date="2022-09" db="EMBL/GenBank/DDBJ databases">
        <authorList>
            <person name="Palmer J.M."/>
        </authorList>
    </citation>
    <scope>NUCLEOTIDE SEQUENCE [LARGE SCALE GENOMIC DNA]</scope>
    <source>
        <strain evidence="1 2">DSM 7382</strain>
    </source>
</reference>
<keyword evidence="2" id="KW-1185">Reference proteome</keyword>
<evidence type="ECO:0000313" key="2">
    <source>
        <dbReference type="Proteomes" id="UP001385951"/>
    </source>
</evidence>
<sequence length="302" mass="33565">MTETTSTVFHRYCLLGDESPDTILISTDEVHFYVHRKQIMGASDSLWAGLLISSPESLPSSSLHVTEYAPTLEIILRSIYRLSLEDYSATLETVLAAINAMKMHGISLKSHISPGMPLFNALVDKLPSAPLEVYCVAAENDLFELACEASKYLLHMSMSSVTDVIALRLGHLYLRMLFDLLSERTRILQRLVIQPPPQHPPTALCGSDEYRGLQSAWSKMACTPILSGGPDTSVEMLRATFNSDNFLNSCPTCVQFINRHVEDVLSRWSTTPNTICRNPMDFRVALPSQQVTPQLDISSAMV</sequence>